<reference evidence="1" key="1">
    <citation type="submission" date="2022-10" db="EMBL/GenBank/DDBJ databases">
        <title>Tapping the CABI collections for fungal endophytes: first genome assemblies for Collariella, Neodidymelliopsis, Ascochyta clinopodiicola, Didymella pomorum, Didymosphaeria variabile, Neocosmospora piperis and Neocucurbitaria cava.</title>
        <authorList>
            <person name="Hill R."/>
        </authorList>
    </citation>
    <scope>NUCLEOTIDE SEQUENCE</scope>
    <source>
        <strain evidence="1">IMI 360193</strain>
    </source>
</reference>
<evidence type="ECO:0008006" key="3">
    <source>
        <dbReference type="Google" id="ProtNLM"/>
    </source>
</evidence>
<comment type="caution">
    <text evidence="1">The sequence shown here is derived from an EMBL/GenBank/DDBJ whole genome shotgun (WGS) entry which is preliminary data.</text>
</comment>
<dbReference type="Proteomes" id="UP001140562">
    <property type="component" value="Unassembled WGS sequence"/>
</dbReference>
<dbReference type="InterPro" id="IPR036610">
    <property type="entry name" value="PEBP-like_sf"/>
</dbReference>
<dbReference type="InterPro" id="IPR049556">
    <property type="entry name" value="PhiB"/>
</dbReference>
<dbReference type="Pfam" id="PF01161">
    <property type="entry name" value="PBP"/>
    <property type="match status" value="1"/>
</dbReference>
<dbReference type="SUPFAM" id="SSF49777">
    <property type="entry name" value="PEBP-like"/>
    <property type="match status" value="1"/>
</dbReference>
<dbReference type="PANTHER" id="PTHR30289">
    <property type="entry name" value="UNCHARACTERIZED PROTEIN YBCL-RELATED"/>
    <property type="match status" value="1"/>
</dbReference>
<dbReference type="EMBL" id="JAPEUV010000120">
    <property type="protein sequence ID" value="KAJ4332388.1"/>
    <property type="molecule type" value="Genomic_DNA"/>
</dbReference>
<evidence type="ECO:0000313" key="2">
    <source>
        <dbReference type="Proteomes" id="UP001140562"/>
    </source>
</evidence>
<organism evidence="1 2">
    <name type="scientific">Didymella glomerata</name>
    <dbReference type="NCBI Taxonomy" id="749621"/>
    <lineage>
        <taxon>Eukaryota</taxon>
        <taxon>Fungi</taxon>
        <taxon>Dikarya</taxon>
        <taxon>Ascomycota</taxon>
        <taxon>Pezizomycotina</taxon>
        <taxon>Dothideomycetes</taxon>
        <taxon>Pleosporomycetidae</taxon>
        <taxon>Pleosporales</taxon>
        <taxon>Pleosporineae</taxon>
        <taxon>Didymellaceae</taxon>
        <taxon>Didymella</taxon>
    </lineage>
</organism>
<keyword evidence="2" id="KW-1185">Reference proteome</keyword>
<dbReference type="PANTHER" id="PTHR30289:SF1">
    <property type="entry name" value="PEBP (PHOSPHATIDYLETHANOLAMINE-BINDING PROTEIN) FAMILY PROTEIN"/>
    <property type="match status" value="1"/>
</dbReference>
<dbReference type="Gene3D" id="3.90.280.10">
    <property type="entry name" value="PEBP-like"/>
    <property type="match status" value="1"/>
</dbReference>
<evidence type="ECO:0000313" key="1">
    <source>
        <dbReference type="EMBL" id="KAJ4332388.1"/>
    </source>
</evidence>
<dbReference type="AlphaFoldDB" id="A0A9W8WTJ9"/>
<proteinExistence type="predicted"/>
<accession>A0A9W8WTJ9</accession>
<name>A0A9W8WTJ9_9PLEO</name>
<sequence length="236" mass="26484">MSETSLTCSLITTILRTIEPMSFVLQFIECLLGRLLYRRRAYDFDIFYKSASFHDHPKPTIPITSPDCGSTGAKLTLEYSKFGSGRFPQLEWRASDIPPSTKELLLLCEDPDAPLGHSNVHGIYVFIPTQVTSFGPKDIELVEKVDGVNKIAGGYRVGKNRSNVVYVAPRPPLGHGPHRYLFELVALKEKLDPSKISAVPDKKEIEKAIRDKVVGWGLWEASYESVWSWKRAKTGS</sequence>
<protein>
    <recommendedName>
        <fullName evidence="3">PEBP-like protein</fullName>
    </recommendedName>
</protein>
<dbReference type="OrthoDB" id="10251855at2759"/>
<gene>
    <name evidence="1" type="ORF">N0V87_008443</name>
</gene>
<dbReference type="CDD" id="cd00457">
    <property type="entry name" value="PEBP"/>
    <property type="match status" value="1"/>
</dbReference>
<dbReference type="InterPro" id="IPR008914">
    <property type="entry name" value="PEBP"/>
</dbReference>